<dbReference type="EMBL" id="JH600070">
    <property type="protein sequence ID" value="EIJ42959.1"/>
    <property type="molecule type" value="Genomic_DNA"/>
</dbReference>
<dbReference type="STRING" id="395493.BegalDRAFT_2094"/>
<evidence type="ECO:0000256" key="14">
    <source>
        <dbReference type="SAM" id="Coils"/>
    </source>
</evidence>
<dbReference type="Gene3D" id="3.40.50.300">
    <property type="entry name" value="P-loop containing nucleotide triphosphate hydrolases"/>
    <property type="match status" value="1"/>
</dbReference>
<dbReference type="PANTHER" id="PTHR22683:SF41">
    <property type="entry name" value="DNA TRANSLOCASE FTSK"/>
    <property type="match status" value="1"/>
</dbReference>
<feature type="domain" description="FtsK" evidence="16">
    <location>
        <begin position="506"/>
        <end position="708"/>
    </location>
</feature>
<keyword evidence="3" id="KW-1003">Cell membrane</keyword>
<keyword evidence="14" id="KW-0175">Coiled coil</keyword>
<dbReference type="Pfam" id="PF01580">
    <property type="entry name" value="FtsK_SpoIIIE"/>
    <property type="match status" value="1"/>
</dbReference>
<evidence type="ECO:0000256" key="1">
    <source>
        <dbReference type="ARBA" id="ARBA00004651"/>
    </source>
</evidence>
<protein>
    <submittedName>
        <fullName evidence="17">DNA segregation ATPase, FtsK/SpoIIIE family</fullName>
    </submittedName>
</protein>
<evidence type="ECO:0000256" key="13">
    <source>
        <dbReference type="PROSITE-ProRule" id="PRU00289"/>
    </source>
</evidence>
<dbReference type="InterPro" id="IPR002543">
    <property type="entry name" value="FtsK_dom"/>
</dbReference>
<dbReference type="Proteomes" id="UP000005744">
    <property type="component" value="Unassembled WGS sequence"/>
</dbReference>
<dbReference type="AlphaFoldDB" id="I3CH66"/>
<dbReference type="SUPFAM" id="SSF52540">
    <property type="entry name" value="P-loop containing nucleoside triphosphate hydrolases"/>
    <property type="match status" value="1"/>
</dbReference>
<dbReference type="OrthoDB" id="9807790at2"/>
<dbReference type="PROSITE" id="PS50901">
    <property type="entry name" value="FTSK"/>
    <property type="match status" value="1"/>
</dbReference>
<dbReference type="GO" id="GO:0051301">
    <property type="term" value="P:cell division"/>
    <property type="evidence" value="ECO:0007669"/>
    <property type="project" value="UniProtKB-KW"/>
</dbReference>
<evidence type="ECO:0000256" key="6">
    <source>
        <dbReference type="ARBA" id="ARBA00022741"/>
    </source>
</evidence>
<dbReference type="InterPro" id="IPR025199">
    <property type="entry name" value="FtsK_4TM"/>
</dbReference>
<evidence type="ECO:0000256" key="12">
    <source>
        <dbReference type="ARBA" id="ARBA00023306"/>
    </source>
</evidence>
<dbReference type="InterPro" id="IPR041027">
    <property type="entry name" value="FtsK_alpha"/>
</dbReference>
<evidence type="ECO:0000313" key="17">
    <source>
        <dbReference type="EMBL" id="EIJ42959.1"/>
    </source>
</evidence>
<evidence type="ECO:0000313" key="18">
    <source>
        <dbReference type="Proteomes" id="UP000005744"/>
    </source>
</evidence>
<dbReference type="RefSeq" id="WP_002686213.1">
    <property type="nucleotide sequence ID" value="NZ_JH600070.1"/>
</dbReference>
<evidence type="ECO:0000256" key="9">
    <source>
        <dbReference type="ARBA" id="ARBA00022989"/>
    </source>
</evidence>
<keyword evidence="9 15" id="KW-1133">Transmembrane helix</keyword>
<feature type="transmembrane region" description="Helical" evidence="15">
    <location>
        <begin position="28"/>
        <end position="50"/>
    </location>
</feature>
<dbReference type="Pfam" id="PF17854">
    <property type="entry name" value="FtsK_alpha"/>
    <property type="match status" value="1"/>
</dbReference>
<gene>
    <name evidence="17" type="ORF">BegalDRAFT_2094</name>
</gene>
<feature type="transmembrane region" description="Helical" evidence="15">
    <location>
        <begin position="70"/>
        <end position="94"/>
    </location>
</feature>
<dbReference type="PANTHER" id="PTHR22683">
    <property type="entry name" value="SPORULATION PROTEIN RELATED"/>
    <property type="match status" value="1"/>
</dbReference>
<dbReference type="GO" id="GO:0007059">
    <property type="term" value="P:chromosome segregation"/>
    <property type="evidence" value="ECO:0007669"/>
    <property type="project" value="UniProtKB-KW"/>
</dbReference>
<keyword evidence="11 15" id="KW-0472">Membrane</keyword>
<name>I3CH66_9GAMM</name>
<evidence type="ECO:0000256" key="15">
    <source>
        <dbReference type="SAM" id="Phobius"/>
    </source>
</evidence>
<dbReference type="HOGENOM" id="CLU_001981_9_7_6"/>
<keyword evidence="6 13" id="KW-0547">Nucleotide-binding</keyword>
<sequence length="772" mass="86287">MSQARRTRKPIASNSVEQGRIKHGLREIMLILFCFIALYLFFSLSTYSPLDPGWSHSSDVIEVHNKGGVVGAWLADLFFYLFGYFAFLFPIIIGHMGLIIYKGRHHDMLANPKTMIVPGIGFILTLTAGCGLAIVHFSAEGMLLPSHAGGILGIAIGKTLQGIFSQLGATLLLIALFFTGVTLLTGLSWLKLMDTLGFYTLQYLPIIEQYIVTRVFPKIGVFLHQFFLITQKILITLFKFLHSIWVTARAFVWSLIEKWQARRASRDYYEEYEEYEEEIEDERVNNAPAKDKKTDNNDAKDAVFFDKPFEKDEETEQKPTTTTNTANITAEILETAPILTEIVYTATEPKIINTSKHVQNQPTLDIAEEILNNRASILPDTALLQPAPFIDKSSEDSLKEWMVSTLQHLGVDADVRIVYPGPVLLGFEIKMFSEVNATRLEELSVTLAQALNVDKVRMIETQTGVIGVEIPNPERETVYLVDILNANEYQDNPSPLTLALGKDVRGHAFIIDLTRVPHLLMAGSYPAEKQMLLHSFILSLLYKATPKILQLMLINSQTKELSPYDAIPHLLTPLIQHKDSALQALKWCEQEMERRYRLMADMGVRNIEGYNETLLNPDSQAFLENLAASQGTLPYIVLVVAELSELILTDLGTPIEEHLTRLAQKARAAGIHLILATQYPSVSVITGMVKSNLPTRIALQVSNKSESRNILGQMGAESLLGQGDMLYNTAGTGTPTRVHAGTISREEIQAITDDLRQKASPRYLDLDITNLS</sequence>
<feature type="binding site" evidence="13">
    <location>
        <begin position="523"/>
        <end position="530"/>
    </location>
    <ligand>
        <name>ATP</name>
        <dbReference type="ChEBI" id="CHEBI:30616"/>
    </ligand>
</feature>
<dbReference type="GO" id="GO:0005886">
    <property type="term" value="C:plasma membrane"/>
    <property type="evidence" value="ECO:0007669"/>
    <property type="project" value="UniProtKB-SubCell"/>
</dbReference>
<evidence type="ECO:0000256" key="4">
    <source>
        <dbReference type="ARBA" id="ARBA00022618"/>
    </source>
</evidence>
<keyword evidence="7" id="KW-0159">Chromosome partition</keyword>
<dbReference type="Gene3D" id="3.30.980.40">
    <property type="match status" value="1"/>
</dbReference>
<keyword evidence="5 15" id="KW-0812">Transmembrane</keyword>
<comment type="subcellular location">
    <subcellularLocation>
        <location evidence="1">Cell membrane</location>
        <topology evidence="1">Multi-pass membrane protein</topology>
    </subcellularLocation>
</comment>
<reference evidence="17 18" key="1">
    <citation type="submission" date="2011-11" db="EMBL/GenBank/DDBJ databases">
        <title>Improved High-Quality Draft sequence of Beggiatoa alba B18lD.</title>
        <authorList>
            <consortium name="US DOE Joint Genome Institute"/>
            <person name="Lucas S."/>
            <person name="Han J."/>
            <person name="Lapidus A."/>
            <person name="Cheng J.-F."/>
            <person name="Goodwin L."/>
            <person name="Pitluck S."/>
            <person name="Peters L."/>
            <person name="Mikhailova N."/>
            <person name="Held B."/>
            <person name="Detter J.C."/>
            <person name="Han C."/>
            <person name="Tapia R."/>
            <person name="Land M."/>
            <person name="Hauser L."/>
            <person name="Kyrpides N."/>
            <person name="Ivanova N."/>
            <person name="Pagani I."/>
            <person name="Samuel K."/>
            <person name="Teske A."/>
            <person name="Mueller J."/>
            <person name="Woyke T."/>
        </authorList>
    </citation>
    <scope>NUCLEOTIDE SEQUENCE [LARGE SCALE GENOMIC DNA]</scope>
    <source>
        <strain evidence="17 18">B18LD</strain>
    </source>
</reference>
<dbReference type="GO" id="GO:0003677">
    <property type="term" value="F:DNA binding"/>
    <property type="evidence" value="ECO:0007669"/>
    <property type="project" value="UniProtKB-KW"/>
</dbReference>
<feature type="transmembrane region" description="Helical" evidence="15">
    <location>
        <begin position="167"/>
        <end position="190"/>
    </location>
</feature>
<evidence type="ECO:0000256" key="2">
    <source>
        <dbReference type="ARBA" id="ARBA00006474"/>
    </source>
</evidence>
<dbReference type="GO" id="GO:0005524">
    <property type="term" value="F:ATP binding"/>
    <property type="evidence" value="ECO:0007669"/>
    <property type="project" value="UniProtKB-UniRule"/>
</dbReference>
<proteinExistence type="inferred from homology"/>
<evidence type="ECO:0000259" key="16">
    <source>
        <dbReference type="PROSITE" id="PS50901"/>
    </source>
</evidence>
<comment type="similarity">
    <text evidence="2">Belongs to the FtsK/SpoIIIE/SftA family.</text>
</comment>
<evidence type="ECO:0000256" key="10">
    <source>
        <dbReference type="ARBA" id="ARBA00023125"/>
    </source>
</evidence>
<evidence type="ECO:0000256" key="5">
    <source>
        <dbReference type="ARBA" id="ARBA00022692"/>
    </source>
</evidence>
<keyword evidence="18" id="KW-1185">Reference proteome</keyword>
<feature type="transmembrane region" description="Helical" evidence="15">
    <location>
        <begin position="115"/>
        <end position="137"/>
    </location>
</feature>
<evidence type="ECO:0000256" key="3">
    <source>
        <dbReference type="ARBA" id="ARBA00022475"/>
    </source>
</evidence>
<keyword evidence="10" id="KW-0238">DNA-binding</keyword>
<feature type="coiled-coil region" evidence="14">
    <location>
        <begin position="258"/>
        <end position="292"/>
    </location>
</feature>
<evidence type="ECO:0000256" key="11">
    <source>
        <dbReference type="ARBA" id="ARBA00023136"/>
    </source>
</evidence>
<evidence type="ECO:0000256" key="8">
    <source>
        <dbReference type="ARBA" id="ARBA00022840"/>
    </source>
</evidence>
<dbReference type="Pfam" id="PF13491">
    <property type="entry name" value="FtsK_4TM"/>
    <property type="match status" value="1"/>
</dbReference>
<organism evidence="17 18">
    <name type="scientific">Beggiatoa alba B18LD</name>
    <dbReference type="NCBI Taxonomy" id="395493"/>
    <lineage>
        <taxon>Bacteria</taxon>
        <taxon>Pseudomonadati</taxon>
        <taxon>Pseudomonadota</taxon>
        <taxon>Gammaproteobacteria</taxon>
        <taxon>Thiotrichales</taxon>
        <taxon>Thiotrichaceae</taxon>
        <taxon>Beggiatoa</taxon>
    </lineage>
</organism>
<keyword evidence="8 13" id="KW-0067">ATP-binding</keyword>
<dbReference type="InterPro" id="IPR027417">
    <property type="entry name" value="P-loop_NTPase"/>
</dbReference>
<evidence type="ECO:0000256" key="7">
    <source>
        <dbReference type="ARBA" id="ARBA00022829"/>
    </source>
</evidence>
<keyword evidence="12" id="KW-0131">Cell cycle</keyword>
<keyword evidence="4" id="KW-0132">Cell division</keyword>
<accession>I3CH66</accession>
<dbReference type="eggNOG" id="COG1674">
    <property type="taxonomic scope" value="Bacteria"/>
</dbReference>
<dbReference type="InterPro" id="IPR050206">
    <property type="entry name" value="FtsK/SpoIIIE/SftA"/>
</dbReference>